<evidence type="ECO:0000313" key="2">
    <source>
        <dbReference type="EMBL" id="GAA0720172.1"/>
    </source>
</evidence>
<reference evidence="2 3" key="1">
    <citation type="journal article" date="2019" name="Int. J. Syst. Evol. Microbiol.">
        <title>The Global Catalogue of Microorganisms (GCM) 10K type strain sequencing project: providing services to taxonomists for standard genome sequencing and annotation.</title>
        <authorList>
            <consortium name="The Broad Institute Genomics Platform"/>
            <consortium name="The Broad Institute Genome Sequencing Center for Infectious Disease"/>
            <person name="Wu L."/>
            <person name="Ma J."/>
        </authorList>
    </citation>
    <scope>NUCLEOTIDE SEQUENCE [LARGE SCALE GENOMIC DNA]</scope>
    <source>
        <strain evidence="2 3">JCM 1405</strain>
    </source>
</reference>
<dbReference type="PANTHER" id="PTHR30390">
    <property type="entry name" value="SEDOHEPTULOSE 7-PHOSPHATE ISOMERASE / DNAA INITIATOR-ASSOCIATING FACTOR FOR REPLICATION INITIATION"/>
    <property type="match status" value="1"/>
</dbReference>
<keyword evidence="2" id="KW-0413">Isomerase</keyword>
<gene>
    <name evidence="2" type="primary">gmhA</name>
    <name evidence="2" type="ORF">GCM10008905_09080</name>
</gene>
<dbReference type="InterPro" id="IPR046348">
    <property type="entry name" value="SIS_dom_sf"/>
</dbReference>
<dbReference type="Pfam" id="PF13580">
    <property type="entry name" value="SIS_2"/>
    <property type="match status" value="2"/>
</dbReference>
<dbReference type="InterPro" id="IPR035461">
    <property type="entry name" value="GmhA/DiaA"/>
</dbReference>
<dbReference type="SUPFAM" id="SSF53697">
    <property type="entry name" value="SIS domain"/>
    <property type="match status" value="1"/>
</dbReference>
<dbReference type="CDD" id="cd05006">
    <property type="entry name" value="SIS_GmhA"/>
    <property type="match status" value="1"/>
</dbReference>
<name>A0ABN1ISA4_9CLOT</name>
<dbReference type="Proteomes" id="UP001500339">
    <property type="component" value="Unassembled WGS sequence"/>
</dbReference>
<dbReference type="InterPro" id="IPR001347">
    <property type="entry name" value="SIS_dom"/>
</dbReference>
<dbReference type="InterPro" id="IPR050099">
    <property type="entry name" value="SIS_GmhA/DiaA_subfam"/>
</dbReference>
<accession>A0ABN1ISA4</accession>
<evidence type="ECO:0000259" key="1">
    <source>
        <dbReference type="PROSITE" id="PS51464"/>
    </source>
</evidence>
<sequence length="218" mass="24396">MKKNTEAIIKEFKENYPNMDYLEKELKRLIEEVVKRAKTGGKILVCGNGGSASDSEHIVGELLKEFYIKRPVEEEFKEKLKGIFKEEELSHVAKSLQGGIPAISLVSQSGFLTAYGNDASFDMAYAQQVYVYGEEQDVFIGLSTSGNSQNVYYAAKIARAKGLFVIGFTGETGGKLKEVSDVLLNVPAKETFKVQEYHLPLYHLICRAVEYEIFGEEL</sequence>
<proteinExistence type="predicted"/>
<dbReference type="PROSITE" id="PS51464">
    <property type="entry name" value="SIS"/>
    <property type="match status" value="1"/>
</dbReference>
<dbReference type="RefSeq" id="WP_343767135.1">
    <property type="nucleotide sequence ID" value="NZ_BAAACF010000001.1"/>
</dbReference>
<evidence type="ECO:0000313" key="3">
    <source>
        <dbReference type="Proteomes" id="UP001500339"/>
    </source>
</evidence>
<dbReference type="Gene3D" id="3.40.50.10490">
    <property type="entry name" value="Glucose-6-phosphate isomerase like protein, domain 1"/>
    <property type="match status" value="1"/>
</dbReference>
<dbReference type="EMBL" id="BAAACF010000001">
    <property type="protein sequence ID" value="GAA0720172.1"/>
    <property type="molecule type" value="Genomic_DNA"/>
</dbReference>
<dbReference type="GO" id="GO:0016853">
    <property type="term" value="F:isomerase activity"/>
    <property type="evidence" value="ECO:0007669"/>
    <property type="project" value="UniProtKB-KW"/>
</dbReference>
<keyword evidence="3" id="KW-1185">Reference proteome</keyword>
<feature type="domain" description="SIS" evidence="1">
    <location>
        <begin position="30"/>
        <end position="218"/>
    </location>
</feature>
<organism evidence="2 3">
    <name type="scientific">Clostridium malenominatum</name>
    <dbReference type="NCBI Taxonomy" id="1539"/>
    <lineage>
        <taxon>Bacteria</taxon>
        <taxon>Bacillati</taxon>
        <taxon>Bacillota</taxon>
        <taxon>Clostridia</taxon>
        <taxon>Eubacteriales</taxon>
        <taxon>Clostridiaceae</taxon>
        <taxon>Clostridium</taxon>
    </lineage>
</organism>
<protein>
    <submittedName>
        <fullName evidence="2">D-sedoheptulose 7-phosphate isomerase</fullName>
    </submittedName>
</protein>
<comment type="caution">
    <text evidence="2">The sequence shown here is derived from an EMBL/GenBank/DDBJ whole genome shotgun (WGS) entry which is preliminary data.</text>
</comment>